<dbReference type="AlphaFoldDB" id="A0A1B2JH66"/>
<proteinExistence type="predicted"/>
<dbReference type="GO" id="GO:0003779">
    <property type="term" value="F:actin binding"/>
    <property type="evidence" value="ECO:0007669"/>
    <property type="project" value="TreeGrafter"/>
</dbReference>
<dbReference type="PANTHER" id="PTHR12751">
    <property type="entry name" value="PHOSPHATASE AND ACTIN REGULATOR PHACTR"/>
    <property type="match status" value="1"/>
</dbReference>
<dbReference type="EMBL" id="CP014587">
    <property type="protein sequence ID" value="ANZ77343.1"/>
    <property type="molecule type" value="Genomic_DNA"/>
</dbReference>
<sequence>MYLVNTVTSTPVHRKTGSCSKDSIVTMSTQDEEFFKYDDHQDSFQTSVESSPGLLARKEDFFNMGFYKGPSVVSQSQNQDKNHVADLRRSLILSSSVNSFSSLKNSESFKNLAVTDTKDTLTQKFTISSSPSIKALEEIVNRKTSAKSDIGKSNRISVISEEILDDDFDTPIHSMETLTQFTQDKPVEKIDVIDDAEDNLVDLIDLNSEADVSEVGAAVGVAVIPALTPPQEISYLDQSPVVVQEDSKDNADLAPPPSISNAAASESSSNSQNRSVNASVSDVDTTSFVSMLEEAEQYAQTFGEHPTIKVVQKATVPENKPANQQQQKSYSSVTLLGLSEQPTEKALPTPNPIAKSKSVTDLTSTKKKRMSFKQLFKSKKSEIKGPEPTKDKKKKNVFSLSKKQPKEKGKNASKTTISQPVSATKKDVLPSNIPSKSTIRTTRSASMADVCRVESPNNYRFHNASVHDIASATATPDTINIENFDLHSCSSSPRLHYSPKNTRSILSEEHSIESGLGINIETFEDSFNLGEPESSNYLHGGESIFPKSLDPKEIESIKSLERSRSQRSLNVGSIMSKQSIQNEEDLAEFADFIDFGGDIPIDFDFDINSLNSGEISGSAVVNEEDLKDLMHQDSQPELLQDENDDLVEDSVEKLSISKSRSPKSPVFGGFIPENLDDNDNRPISMSFRGLRGPTCRQSSSKYLIPSNQSHTSLLMTDSVEAVYKQQCNVRFNSRIILYDTYTGLEYDRHPETATCNRLTPMLAQQIKEELNTLKAEMEIHEESRCYTHFF</sequence>
<dbReference type="GO" id="GO:0030036">
    <property type="term" value="P:actin cytoskeleton organization"/>
    <property type="evidence" value="ECO:0007669"/>
    <property type="project" value="TreeGrafter"/>
</dbReference>
<dbReference type="PANTHER" id="PTHR12751:SF18">
    <property type="entry name" value="PHOSPHATASE AND ACTIN REGULATOR 1"/>
    <property type="match status" value="1"/>
</dbReference>
<feature type="compositionally biased region" description="Polar residues" evidence="1">
    <location>
        <begin position="432"/>
        <end position="441"/>
    </location>
</feature>
<evidence type="ECO:0000313" key="3">
    <source>
        <dbReference type="Proteomes" id="UP000094565"/>
    </source>
</evidence>
<evidence type="ECO:0000256" key="1">
    <source>
        <dbReference type="SAM" id="MobiDB-lite"/>
    </source>
</evidence>
<feature type="compositionally biased region" description="Basic and acidic residues" evidence="1">
    <location>
        <begin position="379"/>
        <end position="390"/>
    </location>
</feature>
<feature type="compositionally biased region" description="Low complexity" evidence="1">
    <location>
        <begin position="259"/>
        <end position="280"/>
    </location>
</feature>
<evidence type="ECO:0000313" key="2">
    <source>
        <dbReference type="EMBL" id="ANZ77343.1"/>
    </source>
</evidence>
<keyword evidence="3" id="KW-1185">Reference proteome</keyword>
<reference evidence="2 3" key="1">
    <citation type="submission" date="2016-02" db="EMBL/GenBank/DDBJ databases">
        <title>Comparative genomic and transcriptomic foundation for Pichia pastoris.</title>
        <authorList>
            <person name="Love K.R."/>
            <person name="Shah K.A."/>
            <person name="Whittaker C.A."/>
            <person name="Wu J."/>
            <person name="Bartlett M.C."/>
            <person name="Ma D."/>
            <person name="Leeson R.L."/>
            <person name="Priest M."/>
            <person name="Young S.K."/>
            <person name="Love J.C."/>
        </authorList>
    </citation>
    <scope>NUCLEOTIDE SEQUENCE [LARGE SCALE GENOMIC DNA]</scope>
    <source>
        <strain evidence="2 3">ATCC 28485</strain>
    </source>
</reference>
<dbReference type="OrthoDB" id="5563016at2759"/>
<organism evidence="2 3">
    <name type="scientific">Komagataella pastoris</name>
    <name type="common">Yeast</name>
    <name type="synonym">Pichia pastoris</name>
    <dbReference type="NCBI Taxonomy" id="4922"/>
    <lineage>
        <taxon>Eukaryota</taxon>
        <taxon>Fungi</taxon>
        <taxon>Dikarya</taxon>
        <taxon>Ascomycota</taxon>
        <taxon>Saccharomycotina</taxon>
        <taxon>Pichiomycetes</taxon>
        <taxon>Pichiales</taxon>
        <taxon>Pichiaceae</taxon>
        <taxon>Komagataella</taxon>
    </lineage>
</organism>
<gene>
    <name evidence="2" type="ORF">ATY40_BA7504768</name>
</gene>
<name>A0A1B2JH66_PICPA</name>
<dbReference type="Proteomes" id="UP000094565">
    <property type="component" value="Chromosome 4"/>
</dbReference>
<feature type="compositionally biased region" description="Polar residues" evidence="1">
    <location>
        <begin position="412"/>
        <end position="422"/>
    </location>
</feature>
<protein>
    <submittedName>
        <fullName evidence="2">BA75_04768T0</fullName>
    </submittedName>
</protein>
<accession>A0A1B2JH66</accession>
<feature type="region of interest" description="Disordered" evidence="1">
    <location>
        <begin position="245"/>
        <end position="280"/>
    </location>
</feature>
<feature type="region of interest" description="Disordered" evidence="1">
    <location>
        <begin position="342"/>
        <end position="441"/>
    </location>
</feature>